<dbReference type="InParanoid" id="A0A1C7NCE3"/>
<name>A0A1C7NCE3_9FUNG</name>
<dbReference type="SUPFAM" id="SSF110916">
    <property type="entry name" value="Peptidyl-tRNA hydrolase domain-like"/>
    <property type="match status" value="1"/>
</dbReference>
<dbReference type="Gene3D" id="3.30.160.20">
    <property type="match status" value="1"/>
</dbReference>
<keyword evidence="4" id="KW-1185">Reference proteome</keyword>
<feature type="compositionally biased region" description="Basic residues" evidence="1">
    <location>
        <begin position="151"/>
        <end position="164"/>
    </location>
</feature>
<dbReference type="GO" id="GO:0070126">
    <property type="term" value="P:mitochondrial translational termination"/>
    <property type="evidence" value="ECO:0007669"/>
    <property type="project" value="TreeGrafter"/>
</dbReference>
<proteinExistence type="predicted"/>
<dbReference type="PANTHER" id="PTHR11075:SF54">
    <property type="entry name" value="LARGE RIBOSOMAL SUBUNIT PROTEIN ML62"/>
    <property type="match status" value="1"/>
</dbReference>
<dbReference type="Proteomes" id="UP000093000">
    <property type="component" value="Unassembled WGS sequence"/>
</dbReference>
<dbReference type="PROSITE" id="PS00745">
    <property type="entry name" value="RF_PROK_I"/>
    <property type="match status" value="1"/>
</dbReference>
<keyword evidence="3" id="KW-0378">Hydrolase</keyword>
<dbReference type="EMBL" id="LUGH01000273">
    <property type="protein sequence ID" value="OBZ86775.1"/>
    <property type="molecule type" value="Genomic_DNA"/>
</dbReference>
<sequence length="171" mass="19810">MNTSFIRTLQRFYSSKAWSYREATAWQQAFNVRSIPQDHITLNFSRSSGPGGQNVNKVNTKVDLRLSLSKAHWLPDYAKQKIQTSSHLRKSKQNELIITSDKTRSQAKNIEDCYDKLVHALKDAVAVTKEPDQATLLRVQQLKHKEDQHRKAFKKKHAQKKSDRRSKGSDY</sequence>
<dbReference type="GO" id="GO:0005762">
    <property type="term" value="C:mitochondrial large ribosomal subunit"/>
    <property type="evidence" value="ECO:0007669"/>
    <property type="project" value="TreeGrafter"/>
</dbReference>
<dbReference type="FunFam" id="3.30.160.20:FF:000046">
    <property type="entry name" value="Peptidyl-tRNA hydrolase ICT1"/>
    <property type="match status" value="1"/>
</dbReference>
<dbReference type="InterPro" id="IPR000352">
    <property type="entry name" value="Pep_chain_release_fac_I"/>
</dbReference>
<feature type="region of interest" description="Disordered" evidence="1">
    <location>
        <begin position="142"/>
        <end position="171"/>
    </location>
</feature>
<dbReference type="OrthoDB" id="270639at2759"/>
<dbReference type="InterPro" id="IPR052104">
    <property type="entry name" value="Mito_Release_Factor_mL62"/>
</dbReference>
<dbReference type="AlphaFoldDB" id="A0A1C7NCE3"/>
<dbReference type="PANTHER" id="PTHR11075">
    <property type="entry name" value="PEPTIDE CHAIN RELEASE FACTOR"/>
    <property type="match status" value="1"/>
</dbReference>
<evidence type="ECO:0000256" key="1">
    <source>
        <dbReference type="SAM" id="MobiDB-lite"/>
    </source>
</evidence>
<reference evidence="3 4" key="1">
    <citation type="submission" date="2016-03" db="EMBL/GenBank/DDBJ databases">
        <title>Choanephora cucurbitarum.</title>
        <authorList>
            <person name="Min B."/>
            <person name="Park H."/>
            <person name="Park J.-H."/>
            <person name="Shin H.-D."/>
            <person name="Choi I.-G."/>
        </authorList>
    </citation>
    <scope>NUCLEOTIDE SEQUENCE [LARGE SCALE GENOMIC DNA]</scope>
    <source>
        <strain evidence="3 4">KUS-F28377</strain>
    </source>
</reference>
<protein>
    <submittedName>
        <fullName evidence="3">Peptidyl-tRNA hydrolase ICT1, mitochondrial</fullName>
    </submittedName>
</protein>
<dbReference type="Pfam" id="PF00472">
    <property type="entry name" value="RF-1"/>
    <property type="match status" value="1"/>
</dbReference>
<evidence type="ECO:0000313" key="4">
    <source>
        <dbReference type="Proteomes" id="UP000093000"/>
    </source>
</evidence>
<dbReference type="STRING" id="101091.A0A1C7NCE3"/>
<dbReference type="FunCoup" id="A0A1C7NCE3">
    <property type="interactions" value="131"/>
</dbReference>
<gene>
    <name evidence="3" type="primary">ict1</name>
    <name evidence="3" type="ORF">A0J61_05176</name>
</gene>
<evidence type="ECO:0000259" key="2">
    <source>
        <dbReference type="PROSITE" id="PS00745"/>
    </source>
</evidence>
<accession>A0A1C7NCE3</accession>
<dbReference type="GO" id="GO:0004045">
    <property type="term" value="F:peptidyl-tRNA hydrolase activity"/>
    <property type="evidence" value="ECO:0007669"/>
    <property type="project" value="TreeGrafter"/>
</dbReference>
<dbReference type="GO" id="GO:0016150">
    <property type="term" value="F:translation release factor activity, codon nonspecific"/>
    <property type="evidence" value="ECO:0007669"/>
    <property type="project" value="TreeGrafter"/>
</dbReference>
<evidence type="ECO:0000313" key="3">
    <source>
        <dbReference type="EMBL" id="OBZ86775.1"/>
    </source>
</evidence>
<comment type="caution">
    <text evidence="3">The sequence shown here is derived from an EMBL/GenBank/DDBJ whole genome shotgun (WGS) entry which is preliminary data.</text>
</comment>
<feature type="domain" description="Prokaryotic-type class I peptide chain release factors" evidence="2">
    <location>
        <begin position="46"/>
        <end position="62"/>
    </location>
</feature>
<organism evidence="3 4">
    <name type="scientific">Choanephora cucurbitarum</name>
    <dbReference type="NCBI Taxonomy" id="101091"/>
    <lineage>
        <taxon>Eukaryota</taxon>
        <taxon>Fungi</taxon>
        <taxon>Fungi incertae sedis</taxon>
        <taxon>Mucoromycota</taxon>
        <taxon>Mucoromycotina</taxon>
        <taxon>Mucoromycetes</taxon>
        <taxon>Mucorales</taxon>
        <taxon>Mucorineae</taxon>
        <taxon>Choanephoraceae</taxon>
        <taxon>Choanephoroideae</taxon>
        <taxon>Choanephora</taxon>
    </lineage>
</organism>